<dbReference type="PANTHER" id="PTHR11645:SF0">
    <property type="entry name" value="PYRROLINE-5-CARBOXYLATE REDUCTASE 3"/>
    <property type="match status" value="1"/>
</dbReference>
<comment type="pathway">
    <text evidence="4 6">Amino-acid biosynthesis; L-proline biosynthesis; L-proline from L-glutamate 5-semialdehyde: step 1/1.</text>
</comment>
<dbReference type="PANTHER" id="PTHR11645">
    <property type="entry name" value="PYRROLINE-5-CARBOXYLATE REDUCTASE"/>
    <property type="match status" value="1"/>
</dbReference>
<keyword evidence="4 6" id="KW-0641">Proline biosynthesis</keyword>
<dbReference type="InterPro" id="IPR008927">
    <property type="entry name" value="6-PGluconate_DH-like_C_sf"/>
</dbReference>
<feature type="domain" description="Pyrroline-5-carboxylate reductase catalytic N-terminal" evidence="7">
    <location>
        <begin position="6"/>
        <end position="101"/>
    </location>
</feature>
<dbReference type="Pfam" id="PF14748">
    <property type="entry name" value="P5CR_dimer"/>
    <property type="match status" value="1"/>
</dbReference>
<evidence type="ECO:0000256" key="1">
    <source>
        <dbReference type="ARBA" id="ARBA00005525"/>
    </source>
</evidence>
<evidence type="ECO:0000313" key="10">
    <source>
        <dbReference type="Proteomes" id="UP000738126"/>
    </source>
</evidence>
<accession>A0ABS1E693</accession>
<dbReference type="Gene3D" id="3.40.50.720">
    <property type="entry name" value="NAD(P)-binding Rossmann-like Domain"/>
    <property type="match status" value="1"/>
</dbReference>
<keyword evidence="2 4" id="KW-0521">NADP</keyword>
<name>A0ABS1E693_9GAMM</name>
<dbReference type="InterPro" id="IPR053790">
    <property type="entry name" value="P5CR-like_CS"/>
</dbReference>
<evidence type="ECO:0000256" key="3">
    <source>
        <dbReference type="ARBA" id="ARBA00023002"/>
    </source>
</evidence>
<dbReference type="EMBL" id="NRSH01000057">
    <property type="protein sequence ID" value="MBK1726657.1"/>
    <property type="molecule type" value="Genomic_DNA"/>
</dbReference>
<dbReference type="InterPro" id="IPR028939">
    <property type="entry name" value="P5C_Rdtase_cat_N"/>
</dbReference>
<evidence type="ECO:0000259" key="8">
    <source>
        <dbReference type="Pfam" id="PF14748"/>
    </source>
</evidence>
<evidence type="ECO:0000256" key="6">
    <source>
        <dbReference type="RuleBase" id="RU003903"/>
    </source>
</evidence>
<comment type="function">
    <text evidence="4">Catalyzes the reduction of 1-pyrroline-5-carboxylate (PCA) to L-proline.</text>
</comment>
<dbReference type="NCBIfam" id="TIGR00112">
    <property type="entry name" value="proC"/>
    <property type="match status" value="1"/>
</dbReference>
<dbReference type="InterPro" id="IPR000304">
    <property type="entry name" value="Pyrroline-COOH_reductase"/>
</dbReference>
<evidence type="ECO:0000259" key="7">
    <source>
        <dbReference type="Pfam" id="PF03807"/>
    </source>
</evidence>
<dbReference type="PROSITE" id="PS00521">
    <property type="entry name" value="P5CR"/>
    <property type="match status" value="1"/>
</dbReference>
<protein>
    <recommendedName>
        <fullName evidence="4 5">Pyrroline-5-carboxylate reductase</fullName>
        <shortName evidence="4">P5C reductase</shortName>
        <shortName evidence="4">P5CR</shortName>
        <ecNumber evidence="4 5">1.5.1.2</ecNumber>
    </recommendedName>
    <alternativeName>
        <fullName evidence="4">PCA reductase</fullName>
    </alternativeName>
</protein>
<comment type="subcellular location">
    <subcellularLocation>
        <location evidence="4">Cytoplasm</location>
    </subcellularLocation>
</comment>
<reference evidence="9 10" key="1">
    <citation type="journal article" date="2020" name="Microorganisms">
        <title>Osmotic Adaptation and Compatible Solute Biosynthesis of Phototrophic Bacteria as Revealed from Genome Analyses.</title>
        <authorList>
            <person name="Imhoff J.F."/>
            <person name="Rahn T."/>
            <person name="Kunzel S."/>
            <person name="Keller A."/>
            <person name="Neulinger S.C."/>
        </authorList>
    </citation>
    <scope>NUCLEOTIDE SEQUENCE [LARGE SCALE GENOMIC DNA]</scope>
    <source>
        <strain evidence="9 10">DSM 15116</strain>
    </source>
</reference>
<dbReference type="InterPro" id="IPR036291">
    <property type="entry name" value="NAD(P)-bd_dom_sf"/>
</dbReference>
<comment type="catalytic activity">
    <reaction evidence="4">
        <text>L-proline + NAD(+) = (S)-1-pyrroline-5-carboxylate + NADH + 2 H(+)</text>
        <dbReference type="Rhea" id="RHEA:14105"/>
        <dbReference type="ChEBI" id="CHEBI:15378"/>
        <dbReference type="ChEBI" id="CHEBI:17388"/>
        <dbReference type="ChEBI" id="CHEBI:57540"/>
        <dbReference type="ChEBI" id="CHEBI:57945"/>
        <dbReference type="ChEBI" id="CHEBI:60039"/>
        <dbReference type="EC" id="1.5.1.2"/>
    </reaction>
</comment>
<dbReference type="EC" id="1.5.1.2" evidence="4 5"/>
<organism evidence="9 10">
    <name type="scientific">Halorhodospira neutriphila</name>
    <dbReference type="NCBI Taxonomy" id="168379"/>
    <lineage>
        <taxon>Bacteria</taxon>
        <taxon>Pseudomonadati</taxon>
        <taxon>Pseudomonadota</taxon>
        <taxon>Gammaproteobacteria</taxon>
        <taxon>Chromatiales</taxon>
        <taxon>Ectothiorhodospiraceae</taxon>
        <taxon>Halorhodospira</taxon>
    </lineage>
</organism>
<dbReference type="Pfam" id="PF03807">
    <property type="entry name" value="F420_oxidored"/>
    <property type="match status" value="1"/>
</dbReference>
<dbReference type="SUPFAM" id="SSF51735">
    <property type="entry name" value="NAD(P)-binding Rossmann-fold domains"/>
    <property type="match status" value="1"/>
</dbReference>
<dbReference type="SUPFAM" id="SSF48179">
    <property type="entry name" value="6-phosphogluconate dehydrogenase C-terminal domain-like"/>
    <property type="match status" value="1"/>
</dbReference>
<comment type="caution">
    <text evidence="9">The sequence shown here is derived from an EMBL/GenBank/DDBJ whole genome shotgun (WGS) entry which is preliminary data.</text>
</comment>
<evidence type="ECO:0000256" key="5">
    <source>
        <dbReference type="NCBIfam" id="TIGR00112"/>
    </source>
</evidence>
<keyword evidence="10" id="KW-1185">Reference proteome</keyword>
<comment type="similarity">
    <text evidence="1 4 6">Belongs to the pyrroline-5-carboxylate reductase family.</text>
</comment>
<dbReference type="Gene3D" id="1.10.3730.10">
    <property type="entry name" value="ProC C-terminal domain-like"/>
    <property type="match status" value="1"/>
</dbReference>
<feature type="domain" description="Pyrroline-5-carboxylate reductase dimerisation" evidence="8">
    <location>
        <begin position="165"/>
        <end position="269"/>
    </location>
</feature>
<dbReference type="RefSeq" id="WP_200258113.1">
    <property type="nucleotide sequence ID" value="NZ_NRSH01000057.1"/>
</dbReference>
<evidence type="ECO:0000313" key="9">
    <source>
        <dbReference type="EMBL" id="MBK1726657.1"/>
    </source>
</evidence>
<comment type="catalytic activity">
    <reaction evidence="4 6">
        <text>L-proline + NADP(+) = (S)-1-pyrroline-5-carboxylate + NADPH + 2 H(+)</text>
        <dbReference type="Rhea" id="RHEA:14109"/>
        <dbReference type="ChEBI" id="CHEBI:15378"/>
        <dbReference type="ChEBI" id="CHEBI:17388"/>
        <dbReference type="ChEBI" id="CHEBI:57783"/>
        <dbReference type="ChEBI" id="CHEBI:58349"/>
        <dbReference type="ChEBI" id="CHEBI:60039"/>
        <dbReference type="EC" id="1.5.1.2"/>
    </reaction>
</comment>
<gene>
    <name evidence="4" type="primary">proC</name>
    <name evidence="9" type="ORF">CKO13_06385</name>
</gene>
<dbReference type="HAMAP" id="MF_01925">
    <property type="entry name" value="P5C_reductase"/>
    <property type="match status" value="1"/>
</dbReference>
<dbReference type="Proteomes" id="UP000738126">
    <property type="component" value="Unassembled WGS sequence"/>
</dbReference>
<dbReference type="PIRSF" id="PIRSF000193">
    <property type="entry name" value="Pyrrol-5-carb_rd"/>
    <property type="match status" value="1"/>
</dbReference>
<dbReference type="InterPro" id="IPR029036">
    <property type="entry name" value="P5CR_dimer"/>
</dbReference>
<keyword evidence="3 4" id="KW-0560">Oxidoreductase</keyword>
<evidence type="ECO:0000256" key="2">
    <source>
        <dbReference type="ARBA" id="ARBA00022857"/>
    </source>
</evidence>
<sequence>MSTESQIAFIGGGNMARSLVGGLIADGYPAQRITVSEPEPERREQLRSRFGVAVTADNGEALEGADAVVLAVKPQTVRTVAEEIAPALGQAGAVAISIAAGVRLADLQRWLGPQAAVVRAMPNTPSLIQSGATALIANAQVSAAQHSLAESLLRAVGQTQWLTDEAQMDAVTAISGSGPAYFFLLMEALEEAGVELGLDRETARLLTLETATGAARMALESEDTPARLRERVTSPGGTTERALGVLDDADLRGAIQRAAEAAAHRAHELGNLLGEQ</sequence>
<evidence type="ECO:0000256" key="4">
    <source>
        <dbReference type="HAMAP-Rule" id="MF_01925"/>
    </source>
</evidence>
<keyword evidence="4 6" id="KW-0028">Amino-acid biosynthesis</keyword>
<keyword evidence="4" id="KW-0963">Cytoplasm</keyword>
<proteinExistence type="inferred from homology"/>